<gene>
    <name evidence="1" type="ORF">RCOM_0281220</name>
</gene>
<evidence type="ECO:0000313" key="1">
    <source>
        <dbReference type="EMBL" id="EEF27052.1"/>
    </source>
</evidence>
<evidence type="ECO:0000313" key="2">
    <source>
        <dbReference type="Proteomes" id="UP000008311"/>
    </source>
</evidence>
<dbReference type="InParanoid" id="B9TAR1"/>
<sequence>MRRPVQPGEGGPAAAPAHADAELRRGVSLPHAGIARAMPAFVFYAGVARRPGAGWPPAPVWPRAGAADRGQGHQLFRHPRLFRQHARAGTGNRHYAAAVVPLFPQQGCAGGPRVSGGLPVTLERGMGWPVAGSRQAALPAAAPVL</sequence>
<protein>
    <submittedName>
        <fullName evidence="1">Uncharacterized protein</fullName>
    </submittedName>
</protein>
<dbReference type="EMBL" id="EQ975896">
    <property type="protein sequence ID" value="EEF27052.1"/>
    <property type="molecule type" value="Genomic_DNA"/>
</dbReference>
<organism evidence="1 2">
    <name type="scientific">Ricinus communis</name>
    <name type="common">Castor bean</name>
    <dbReference type="NCBI Taxonomy" id="3988"/>
    <lineage>
        <taxon>Eukaryota</taxon>
        <taxon>Viridiplantae</taxon>
        <taxon>Streptophyta</taxon>
        <taxon>Embryophyta</taxon>
        <taxon>Tracheophyta</taxon>
        <taxon>Spermatophyta</taxon>
        <taxon>Magnoliopsida</taxon>
        <taxon>eudicotyledons</taxon>
        <taxon>Gunneridae</taxon>
        <taxon>Pentapetalae</taxon>
        <taxon>rosids</taxon>
        <taxon>fabids</taxon>
        <taxon>Malpighiales</taxon>
        <taxon>Euphorbiaceae</taxon>
        <taxon>Acalyphoideae</taxon>
        <taxon>Acalypheae</taxon>
        <taxon>Ricinus</taxon>
    </lineage>
</organism>
<dbReference type="AlphaFoldDB" id="B9TAR1"/>
<proteinExistence type="predicted"/>
<name>B9TAR1_RICCO</name>
<accession>B9TAR1</accession>
<keyword evidence="2" id="KW-1185">Reference proteome</keyword>
<dbReference type="Proteomes" id="UP000008311">
    <property type="component" value="Unassembled WGS sequence"/>
</dbReference>
<reference evidence="2" key="1">
    <citation type="journal article" date="2010" name="Nat. Biotechnol.">
        <title>Draft genome sequence of the oilseed species Ricinus communis.</title>
        <authorList>
            <person name="Chan A.P."/>
            <person name="Crabtree J."/>
            <person name="Zhao Q."/>
            <person name="Lorenzi H."/>
            <person name="Orvis J."/>
            <person name="Puiu D."/>
            <person name="Melake-Berhan A."/>
            <person name="Jones K.M."/>
            <person name="Redman J."/>
            <person name="Chen G."/>
            <person name="Cahoon E.B."/>
            <person name="Gedil M."/>
            <person name="Stanke M."/>
            <person name="Haas B.J."/>
            <person name="Wortman J.R."/>
            <person name="Fraser-Liggett C.M."/>
            <person name="Ravel J."/>
            <person name="Rabinowicz P.D."/>
        </authorList>
    </citation>
    <scope>NUCLEOTIDE SEQUENCE [LARGE SCALE GENOMIC DNA]</scope>
    <source>
        <strain evidence="2">cv. Hale</strain>
    </source>
</reference>